<gene>
    <name evidence="1" type="ORF">F5Z01DRAFT_629761</name>
</gene>
<dbReference type="Pfam" id="PF05721">
    <property type="entry name" value="PhyH"/>
    <property type="match status" value="1"/>
</dbReference>
<dbReference type="InterPro" id="IPR008775">
    <property type="entry name" value="Phytyl_CoA_dOase-like"/>
</dbReference>
<name>A0A9P7ZF07_9HYPO</name>
<sequence>MSSIDELLKHQSFEALTPDQVSSFMTHGFLRLPGAIPLENCDRWMKDLWPRLGMDPNDKSTWTTEWNTMSKLNVAPAAELAPTAWAAICELCGGEDRIAKGGEMWTDGFIVNLGSVENEGKMVKPKDLPGWHVDGNFFTHFLDSPEQALLVIPCWSDVEENAGATVICTEGPKLIGKLLYDHPEGLNPMMGPRDNRLDIDPNFFNSIVQDSPDDTFFEMTGNKGDVVLMHPLMLHSASKNSRRLARVITNPPVSLAAPFQFNRKDPSEYSLVELKTMQDVGGPEKFKDWKITGEREMFAPERVQGQEKRRKEENARLAKLGLKTGDDSISQMPYLMVAQAKRQAGVV</sequence>
<proteinExistence type="predicted"/>
<organism evidence="1 2">
    <name type="scientific">Emericellopsis atlantica</name>
    <dbReference type="NCBI Taxonomy" id="2614577"/>
    <lineage>
        <taxon>Eukaryota</taxon>
        <taxon>Fungi</taxon>
        <taxon>Dikarya</taxon>
        <taxon>Ascomycota</taxon>
        <taxon>Pezizomycotina</taxon>
        <taxon>Sordariomycetes</taxon>
        <taxon>Hypocreomycetidae</taxon>
        <taxon>Hypocreales</taxon>
        <taxon>Bionectriaceae</taxon>
        <taxon>Emericellopsis</taxon>
    </lineage>
</organism>
<dbReference type="Gene3D" id="2.60.120.620">
    <property type="entry name" value="q2cbj1_9rhob like domain"/>
    <property type="match status" value="1"/>
</dbReference>
<dbReference type="EMBL" id="MU251279">
    <property type="protein sequence ID" value="KAG9250355.1"/>
    <property type="molecule type" value="Genomic_DNA"/>
</dbReference>
<dbReference type="OrthoDB" id="4664297at2759"/>
<dbReference type="AlphaFoldDB" id="A0A9P7ZF07"/>
<reference evidence="1" key="1">
    <citation type="journal article" date="2021" name="IMA Fungus">
        <title>Genomic characterization of three marine fungi, including Emericellopsis atlantica sp. nov. with signatures of a generalist lifestyle and marine biomass degradation.</title>
        <authorList>
            <person name="Hagestad O.C."/>
            <person name="Hou L."/>
            <person name="Andersen J.H."/>
            <person name="Hansen E.H."/>
            <person name="Altermark B."/>
            <person name="Li C."/>
            <person name="Kuhnert E."/>
            <person name="Cox R.J."/>
            <person name="Crous P.W."/>
            <person name="Spatafora J.W."/>
            <person name="Lail K."/>
            <person name="Amirebrahimi M."/>
            <person name="Lipzen A."/>
            <person name="Pangilinan J."/>
            <person name="Andreopoulos W."/>
            <person name="Hayes R.D."/>
            <person name="Ng V."/>
            <person name="Grigoriev I.V."/>
            <person name="Jackson S.A."/>
            <person name="Sutton T.D.S."/>
            <person name="Dobson A.D.W."/>
            <person name="Rama T."/>
        </authorList>
    </citation>
    <scope>NUCLEOTIDE SEQUENCE</scope>
    <source>
        <strain evidence="1">TS7</strain>
    </source>
</reference>
<dbReference type="Proteomes" id="UP000887229">
    <property type="component" value="Unassembled WGS sequence"/>
</dbReference>
<dbReference type="GeneID" id="70292585"/>
<protein>
    <recommendedName>
        <fullName evidence="3">Phytanoyl-CoA dioxygenase</fullName>
    </recommendedName>
</protein>
<evidence type="ECO:0000313" key="2">
    <source>
        <dbReference type="Proteomes" id="UP000887229"/>
    </source>
</evidence>
<evidence type="ECO:0008006" key="3">
    <source>
        <dbReference type="Google" id="ProtNLM"/>
    </source>
</evidence>
<dbReference type="SUPFAM" id="SSF51197">
    <property type="entry name" value="Clavaminate synthase-like"/>
    <property type="match status" value="1"/>
</dbReference>
<comment type="caution">
    <text evidence="1">The sequence shown here is derived from an EMBL/GenBank/DDBJ whole genome shotgun (WGS) entry which is preliminary data.</text>
</comment>
<dbReference type="RefSeq" id="XP_046114279.1">
    <property type="nucleotide sequence ID" value="XM_046261682.1"/>
</dbReference>
<evidence type="ECO:0000313" key="1">
    <source>
        <dbReference type="EMBL" id="KAG9250355.1"/>
    </source>
</evidence>
<keyword evidence="2" id="KW-1185">Reference proteome</keyword>
<accession>A0A9P7ZF07</accession>